<comment type="caution">
    <text evidence="2">The sequence shown here is derived from an EMBL/GenBank/DDBJ whole genome shotgun (WGS) entry which is preliminary data.</text>
</comment>
<evidence type="ECO:0000256" key="1">
    <source>
        <dbReference type="SAM" id="MobiDB-lite"/>
    </source>
</evidence>
<sequence length="455" mass="50589">MNVPVPTVIAYCTEFDTPINAPWMLMDMLPGRRAYEIWFVPPSDEQACLHADLLSAETHGKRVTFLKSLAEQMAQLLPLQFHRIGIPEITTSAPSAGEDIDTHNPAQSVVTCADNNIKIGPSFHWNSPTDAFAVERRDPVDSTQEYINAGLRELKELGFDDYSVPLGSEDIYKDDQIRIQRGALIILKIIFASSVFNPSKDTEKFTIHHTDLDLQNILTDEKGVVTGILEWDGAFAGPRCIGLTAAPKFLVSDWFPEGPDQLPEESDESLERILYIGYMTEHYRNIYAGLNQDVHTMDTKYTANSTLYQAAFAVLYEGSHPLNLASKVLDRVPGILLHPLNFIMTLGRPGGWSVAEQYLREQIPKLLEIEGDFTPDWETMVEVHAAHPPFTNNPDTIEQILNETKKRANVANEVPTADFMPVIRHPSGGLLFGPGLDTGSSDRTDPAACETNIDG</sequence>
<proteinExistence type="predicted"/>
<dbReference type="InterPro" id="IPR011009">
    <property type="entry name" value="Kinase-like_dom_sf"/>
</dbReference>
<reference evidence="2 3" key="1">
    <citation type="submission" date="2021-02" db="EMBL/GenBank/DDBJ databases">
        <title>Genome assembly of Pseudopithomyces chartarum.</title>
        <authorList>
            <person name="Jauregui R."/>
            <person name="Singh J."/>
            <person name="Voisey C."/>
        </authorList>
    </citation>
    <scope>NUCLEOTIDE SEQUENCE [LARGE SCALE GENOMIC DNA]</scope>
    <source>
        <strain evidence="2 3">AGR01</strain>
    </source>
</reference>
<dbReference type="Proteomes" id="UP001280581">
    <property type="component" value="Unassembled WGS sequence"/>
</dbReference>
<dbReference type="PANTHER" id="PTHR21310:SF51">
    <property type="entry name" value="AMINOGLYCOSIDE PHOSPHOTRANSFERASE DOMAIN-CONTAINING PROTEIN"/>
    <property type="match status" value="1"/>
</dbReference>
<evidence type="ECO:0000313" key="2">
    <source>
        <dbReference type="EMBL" id="KAK3201957.1"/>
    </source>
</evidence>
<organism evidence="2 3">
    <name type="scientific">Pseudopithomyces chartarum</name>
    <dbReference type="NCBI Taxonomy" id="1892770"/>
    <lineage>
        <taxon>Eukaryota</taxon>
        <taxon>Fungi</taxon>
        <taxon>Dikarya</taxon>
        <taxon>Ascomycota</taxon>
        <taxon>Pezizomycotina</taxon>
        <taxon>Dothideomycetes</taxon>
        <taxon>Pleosporomycetidae</taxon>
        <taxon>Pleosporales</taxon>
        <taxon>Massarineae</taxon>
        <taxon>Didymosphaeriaceae</taxon>
        <taxon>Pseudopithomyces</taxon>
    </lineage>
</organism>
<dbReference type="EMBL" id="WVTA01000015">
    <property type="protein sequence ID" value="KAK3201957.1"/>
    <property type="molecule type" value="Genomic_DNA"/>
</dbReference>
<accession>A0AAN6LQ22</accession>
<keyword evidence="3" id="KW-1185">Reference proteome</keyword>
<dbReference type="PANTHER" id="PTHR21310">
    <property type="entry name" value="AMINOGLYCOSIDE PHOSPHOTRANSFERASE-RELATED-RELATED"/>
    <property type="match status" value="1"/>
</dbReference>
<protein>
    <recommendedName>
        <fullName evidence="4">Aminoglycoside phosphotransferase domain-containing protein</fullName>
    </recommendedName>
</protein>
<dbReference type="SUPFAM" id="SSF56112">
    <property type="entry name" value="Protein kinase-like (PK-like)"/>
    <property type="match status" value="1"/>
</dbReference>
<evidence type="ECO:0008006" key="4">
    <source>
        <dbReference type="Google" id="ProtNLM"/>
    </source>
</evidence>
<dbReference type="InterPro" id="IPR051678">
    <property type="entry name" value="AGP_Transferase"/>
</dbReference>
<name>A0AAN6LQ22_9PLEO</name>
<gene>
    <name evidence="2" type="ORF">GRF29_164g1236822</name>
</gene>
<evidence type="ECO:0000313" key="3">
    <source>
        <dbReference type="Proteomes" id="UP001280581"/>
    </source>
</evidence>
<dbReference type="AlphaFoldDB" id="A0AAN6LQ22"/>
<feature type="region of interest" description="Disordered" evidence="1">
    <location>
        <begin position="436"/>
        <end position="455"/>
    </location>
</feature>